<keyword evidence="2" id="KW-0812">Transmembrane</keyword>
<accession>A0AAD5QEM4</accession>
<reference evidence="4" key="1">
    <citation type="submission" date="2021-12" db="EMBL/GenBank/DDBJ databases">
        <title>Prjna785345.</title>
        <authorList>
            <person name="Rujirawat T."/>
            <person name="Krajaejun T."/>
        </authorList>
    </citation>
    <scope>NUCLEOTIDE SEQUENCE</scope>
    <source>
        <strain evidence="4">Pi057C3</strain>
    </source>
</reference>
<evidence type="ECO:0000256" key="3">
    <source>
        <dbReference type="SAM" id="SignalP"/>
    </source>
</evidence>
<gene>
    <name evidence="4" type="ORF">P43SY_002226</name>
</gene>
<feature type="region of interest" description="Disordered" evidence="1">
    <location>
        <begin position="244"/>
        <end position="285"/>
    </location>
</feature>
<feature type="chain" id="PRO_5042015382" evidence="3">
    <location>
        <begin position="27"/>
        <end position="285"/>
    </location>
</feature>
<proteinExistence type="predicted"/>
<keyword evidence="2" id="KW-1133">Transmembrane helix</keyword>
<protein>
    <submittedName>
        <fullName evidence="4">Uncharacterized protein</fullName>
    </submittedName>
</protein>
<evidence type="ECO:0000313" key="5">
    <source>
        <dbReference type="Proteomes" id="UP001209570"/>
    </source>
</evidence>
<feature type="compositionally biased region" description="Basic residues" evidence="1">
    <location>
        <begin position="274"/>
        <end position="285"/>
    </location>
</feature>
<comment type="caution">
    <text evidence="4">The sequence shown here is derived from an EMBL/GenBank/DDBJ whole genome shotgun (WGS) entry which is preliminary data.</text>
</comment>
<keyword evidence="3" id="KW-0732">Signal</keyword>
<sequence>MSIAGSAPASLLLVLWLLLRVHAASAAVDIKRTNGIFGAIQTLDRTTTAERLLEQCFTGFSLNGCKDRNTTRKDFAFSSQFTDATKMTQPYCLQCCTKPVPRLTGADETWNLSCPLNDLQRLSVSKGRRTFRFARRNTLQDDAIVECPMPNRTLGTYLNGYVLTVWIIERSATFAAEYWRSVVNCSATISETGVPPTTFSEVIRVRSIPTAQDRPTAWVTPTFLTVAGLLILFSVPLFRAGWRGESQAEADDDDNETSDSDDGDDESGDEDKPKHKTPSRRKPTT</sequence>
<evidence type="ECO:0000313" key="4">
    <source>
        <dbReference type="EMBL" id="KAJ0409092.1"/>
    </source>
</evidence>
<organism evidence="4 5">
    <name type="scientific">Pythium insidiosum</name>
    <name type="common">Pythiosis disease agent</name>
    <dbReference type="NCBI Taxonomy" id="114742"/>
    <lineage>
        <taxon>Eukaryota</taxon>
        <taxon>Sar</taxon>
        <taxon>Stramenopiles</taxon>
        <taxon>Oomycota</taxon>
        <taxon>Peronosporomycetes</taxon>
        <taxon>Pythiales</taxon>
        <taxon>Pythiaceae</taxon>
        <taxon>Pythium</taxon>
    </lineage>
</organism>
<dbReference type="AlphaFoldDB" id="A0AAD5QEM4"/>
<keyword evidence="2" id="KW-0472">Membrane</keyword>
<evidence type="ECO:0000256" key="1">
    <source>
        <dbReference type="SAM" id="MobiDB-lite"/>
    </source>
</evidence>
<feature type="compositionally biased region" description="Acidic residues" evidence="1">
    <location>
        <begin position="248"/>
        <end position="269"/>
    </location>
</feature>
<dbReference type="Proteomes" id="UP001209570">
    <property type="component" value="Unassembled WGS sequence"/>
</dbReference>
<name>A0AAD5QEM4_PYTIN</name>
<evidence type="ECO:0000256" key="2">
    <source>
        <dbReference type="SAM" id="Phobius"/>
    </source>
</evidence>
<keyword evidence="5" id="KW-1185">Reference proteome</keyword>
<feature type="transmembrane region" description="Helical" evidence="2">
    <location>
        <begin position="218"/>
        <end position="238"/>
    </location>
</feature>
<feature type="signal peptide" evidence="3">
    <location>
        <begin position="1"/>
        <end position="26"/>
    </location>
</feature>
<dbReference type="EMBL" id="JAKCXM010000006">
    <property type="protein sequence ID" value="KAJ0409092.1"/>
    <property type="molecule type" value="Genomic_DNA"/>
</dbReference>